<name>A0A2R6WLV4_MARPO</name>
<reference evidence="2" key="1">
    <citation type="journal article" date="2017" name="Cell">
        <title>Insights into land plant evolution garnered from the Marchantia polymorpha genome.</title>
        <authorList>
            <person name="Bowman J.L."/>
            <person name="Kohchi T."/>
            <person name="Yamato K.T."/>
            <person name="Jenkins J."/>
            <person name="Shu S."/>
            <person name="Ishizaki K."/>
            <person name="Yamaoka S."/>
            <person name="Nishihama R."/>
            <person name="Nakamura Y."/>
            <person name="Berger F."/>
            <person name="Adam C."/>
            <person name="Aki S.S."/>
            <person name="Althoff F."/>
            <person name="Araki T."/>
            <person name="Arteaga-Vazquez M.A."/>
            <person name="Balasubrmanian S."/>
            <person name="Barry K."/>
            <person name="Bauer D."/>
            <person name="Boehm C.R."/>
            <person name="Briginshaw L."/>
            <person name="Caballero-Perez J."/>
            <person name="Catarino B."/>
            <person name="Chen F."/>
            <person name="Chiyoda S."/>
            <person name="Chovatia M."/>
            <person name="Davies K.M."/>
            <person name="Delmans M."/>
            <person name="Demura T."/>
            <person name="Dierschke T."/>
            <person name="Dolan L."/>
            <person name="Dorantes-Acosta A.E."/>
            <person name="Eklund D.M."/>
            <person name="Florent S.N."/>
            <person name="Flores-Sandoval E."/>
            <person name="Fujiyama A."/>
            <person name="Fukuzawa H."/>
            <person name="Galik B."/>
            <person name="Grimanelli D."/>
            <person name="Grimwood J."/>
            <person name="Grossniklaus U."/>
            <person name="Hamada T."/>
            <person name="Haseloff J."/>
            <person name="Hetherington A.J."/>
            <person name="Higo A."/>
            <person name="Hirakawa Y."/>
            <person name="Hundley H.N."/>
            <person name="Ikeda Y."/>
            <person name="Inoue K."/>
            <person name="Inoue S.I."/>
            <person name="Ishida S."/>
            <person name="Jia Q."/>
            <person name="Kakita M."/>
            <person name="Kanazawa T."/>
            <person name="Kawai Y."/>
            <person name="Kawashima T."/>
            <person name="Kennedy M."/>
            <person name="Kinose K."/>
            <person name="Kinoshita T."/>
            <person name="Kohara Y."/>
            <person name="Koide E."/>
            <person name="Komatsu K."/>
            <person name="Kopischke S."/>
            <person name="Kubo M."/>
            <person name="Kyozuka J."/>
            <person name="Lagercrantz U."/>
            <person name="Lin S.S."/>
            <person name="Lindquist E."/>
            <person name="Lipzen A.M."/>
            <person name="Lu C.W."/>
            <person name="De Luna E."/>
            <person name="Martienssen R.A."/>
            <person name="Minamino N."/>
            <person name="Mizutani M."/>
            <person name="Mizutani M."/>
            <person name="Mochizuki N."/>
            <person name="Monte I."/>
            <person name="Mosher R."/>
            <person name="Nagasaki H."/>
            <person name="Nakagami H."/>
            <person name="Naramoto S."/>
            <person name="Nishitani K."/>
            <person name="Ohtani M."/>
            <person name="Okamoto T."/>
            <person name="Okumura M."/>
            <person name="Phillips J."/>
            <person name="Pollak B."/>
            <person name="Reinders A."/>
            <person name="Rovekamp M."/>
            <person name="Sano R."/>
            <person name="Sawa S."/>
            <person name="Schmid M.W."/>
            <person name="Shirakawa M."/>
            <person name="Solano R."/>
            <person name="Spunde A."/>
            <person name="Suetsugu N."/>
            <person name="Sugano S."/>
            <person name="Sugiyama A."/>
            <person name="Sun R."/>
            <person name="Suzuki Y."/>
            <person name="Takenaka M."/>
            <person name="Takezawa D."/>
            <person name="Tomogane H."/>
            <person name="Tsuzuki M."/>
            <person name="Ueda T."/>
            <person name="Umeda M."/>
            <person name="Ward J.M."/>
            <person name="Watanabe Y."/>
            <person name="Yazaki K."/>
            <person name="Yokoyama R."/>
            <person name="Yoshitake Y."/>
            <person name="Yotsui I."/>
            <person name="Zachgo S."/>
            <person name="Schmutz J."/>
        </authorList>
    </citation>
    <scope>NUCLEOTIDE SEQUENCE [LARGE SCALE GENOMIC DNA]</scope>
    <source>
        <strain evidence="2">Tak-1</strain>
    </source>
</reference>
<proteinExistence type="predicted"/>
<accession>A0A2R6WLV4</accession>
<evidence type="ECO:0000313" key="2">
    <source>
        <dbReference type="Proteomes" id="UP000244005"/>
    </source>
</evidence>
<evidence type="ECO:0000313" key="1">
    <source>
        <dbReference type="EMBL" id="PTQ34802.1"/>
    </source>
</evidence>
<dbReference type="AlphaFoldDB" id="A0A2R6WLV4"/>
<sequence length="78" mass="8659">MEHVMNKRMTCGRYLNLPPVPIRASVQIYLGPLTRDDPIRTRRCRGIAKATCKAPAARRCLNRATNKTCLGCHGGHNG</sequence>
<gene>
    <name evidence="1" type="ORF">MARPO_0076s0046</name>
</gene>
<keyword evidence="2" id="KW-1185">Reference proteome</keyword>
<organism evidence="1 2">
    <name type="scientific">Marchantia polymorpha</name>
    <name type="common">Common liverwort</name>
    <name type="synonym">Marchantia aquatica</name>
    <dbReference type="NCBI Taxonomy" id="3197"/>
    <lineage>
        <taxon>Eukaryota</taxon>
        <taxon>Viridiplantae</taxon>
        <taxon>Streptophyta</taxon>
        <taxon>Embryophyta</taxon>
        <taxon>Marchantiophyta</taxon>
        <taxon>Marchantiopsida</taxon>
        <taxon>Marchantiidae</taxon>
        <taxon>Marchantiales</taxon>
        <taxon>Marchantiaceae</taxon>
        <taxon>Marchantia</taxon>
    </lineage>
</organism>
<protein>
    <submittedName>
        <fullName evidence="1">Uncharacterized protein</fullName>
    </submittedName>
</protein>
<dbReference type="EMBL" id="KZ772748">
    <property type="protein sequence ID" value="PTQ34802.1"/>
    <property type="molecule type" value="Genomic_DNA"/>
</dbReference>
<dbReference type="Gramene" id="Mp7g07480.1">
    <property type="protein sequence ID" value="Mp7g07480.1.cds1"/>
    <property type="gene ID" value="Mp7g07480"/>
</dbReference>
<dbReference type="Proteomes" id="UP000244005">
    <property type="component" value="Unassembled WGS sequence"/>
</dbReference>